<dbReference type="EMBL" id="CP046956">
    <property type="protein sequence ID" value="QTM98970.1"/>
    <property type="molecule type" value="Genomic_DNA"/>
</dbReference>
<name>A0ABX7VTL9_9BACI</name>
<organism evidence="2 3">
    <name type="scientific">Sediminibacillus dalangtanensis</name>
    <dbReference type="NCBI Taxonomy" id="2729421"/>
    <lineage>
        <taxon>Bacteria</taxon>
        <taxon>Bacillati</taxon>
        <taxon>Bacillota</taxon>
        <taxon>Bacilli</taxon>
        <taxon>Bacillales</taxon>
        <taxon>Bacillaceae</taxon>
        <taxon>Sediminibacillus</taxon>
    </lineage>
</organism>
<evidence type="ECO:0000313" key="2">
    <source>
        <dbReference type="EMBL" id="QTM98970.1"/>
    </source>
</evidence>
<keyword evidence="3" id="KW-1185">Reference proteome</keyword>
<dbReference type="InterPro" id="IPR002934">
    <property type="entry name" value="Polymerase_NTP_transf_dom"/>
</dbReference>
<dbReference type="Pfam" id="PF01909">
    <property type="entry name" value="NTP_transf_2"/>
    <property type="match status" value="1"/>
</dbReference>
<dbReference type="SUPFAM" id="SSF81301">
    <property type="entry name" value="Nucleotidyltransferase"/>
    <property type="match status" value="1"/>
</dbReference>
<dbReference type="Proteomes" id="UP000665043">
    <property type="component" value="Chromosome"/>
</dbReference>
<dbReference type="InterPro" id="IPR043519">
    <property type="entry name" value="NT_sf"/>
</dbReference>
<accession>A0ABX7VTL9</accession>
<protein>
    <submittedName>
        <fullName evidence="2">Nucleotidyltransferase domain-containing protein</fullName>
    </submittedName>
</protein>
<sequence length="245" mass="27659">MEKNTKDHPETAAKKFIDKRFPDCQGALLAGSVVRGEATVASDLDIVIFVDHYSGSYRESFVEFDWPIEVFVHNLQSYKEFFLQDMERARPSLPRMVSEGIVLKDSGGLIDSIKKEAAALLAAGPKRWTASVIEQKRYFLTDALDDFIGSNLREEDLVIANTLAQLTSEFYLRVNGQWVGASKWTIRALRHYNPGFADRFALAFDSFYRDSHKEKVIQLVDSVMEPYGGRLFAGFSIGKTAAEQK</sequence>
<proteinExistence type="predicted"/>
<evidence type="ECO:0000313" key="3">
    <source>
        <dbReference type="Proteomes" id="UP000665043"/>
    </source>
</evidence>
<dbReference type="RefSeq" id="WP_209368028.1">
    <property type="nucleotide sequence ID" value="NZ_CP046956.1"/>
</dbReference>
<reference evidence="2 3" key="1">
    <citation type="submission" date="2019-12" db="EMBL/GenBank/DDBJ databases">
        <title>The whole genome sequencing of a strain isolated from a Mars analog, Dalangtan Playa.</title>
        <authorList>
            <person name="Huang T."/>
        </authorList>
    </citation>
    <scope>NUCLEOTIDE SEQUENCE [LARGE SCALE GENOMIC DNA]</scope>
    <source>
        <strain evidence="2 3">DP4-553-S</strain>
    </source>
</reference>
<feature type="domain" description="Polymerase nucleotidyl transferase" evidence="1">
    <location>
        <begin position="14"/>
        <end position="58"/>
    </location>
</feature>
<evidence type="ECO:0000259" key="1">
    <source>
        <dbReference type="Pfam" id="PF01909"/>
    </source>
</evidence>
<dbReference type="Gene3D" id="3.30.460.10">
    <property type="entry name" value="Beta Polymerase, domain 2"/>
    <property type="match status" value="1"/>
</dbReference>
<gene>
    <name evidence="2" type="ORF">ERJ70_06430</name>
</gene>
<dbReference type="CDD" id="cd05403">
    <property type="entry name" value="NT_KNTase_like"/>
    <property type="match status" value="1"/>
</dbReference>